<keyword evidence="2 9" id="KW-0813">Transport</keyword>
<dbReference type="GO" id="GO:0065002">
    <property type="term" value="P:intracellular protein transmembrane transport"/>
    <property type="evidence" value="ECO:0007669"/>
    <property type="project" value="UniProtKB-UniRule"/>
</dbReference>
<sequence>MVGVGARKRRSGGEDSASGSATKTGGRKKDHATPKQKSAADKPKRTTPASFVRGSISELKKVVYPTGNQLANYFVVVLVFVLIVIGIVTGLDYGFGWLMLKIFG</sequence>
<dbReference type="EMBL" id="CP041692">
    <property type="protein sequence ID" value="QDP98605.1"/>
    <property type="molecule type" value="Genomic_DNA"/>
</dbReference>
<evidence type="ECO:0000313" key="11">
    <source>
        <dbReference type="EMBL" id="QDP98605.1"/>
    </source>
</evidence>
<dbReference type="InterPro" id="IPR001901">
    <property type="entry name" value="Translocase_SecE/Sec61-g"/>
</dbReference>
<dbReference type="HAMAP" id="MF_00422">
    <property type="entry name" value="SecE"/>
    <property type="match status" value="1"/>
</dbReference>
<dbReference type="InterPro" id="IPR038379">
    <property type="entry name" value="SecE_sf"/>
</dbReference>
<evidence type="ECO:0000256" key="2">
    <source>
        <dbReference type="ARBA" id="ARBA00022448"/>
    </source>
</evidence>
<feature type="transmembrane region" description="Helical" evidence="9">
    <location>
        <begin position="70"/>
        <end position="91"/>
    </location>
</feature>
<keyword evidence="3 9" id="KW-1003">Cell membrane</keyword>
<evidence type="ECO:0000256" key="5">
    <source>
        <dbReference type="ARBA" id="ARBA00022927"/>
    </source>
</evidence>
<dbReference type="GO" id="GO:0005886">
    <property type="term" value="C:plasma membrane"/>
    <property type="evidence" value="ECO:0007669"/>
    <property type="project" value="UniProtKB-SubCell"/>
</dbReference>
<gene>
    <name evidence="9 11" type="primary">secE</name>
    <name evidence="11" type="ORF">FOE78_05735</name>
</gene>
<dbReference type="Gene3D" id="1.20.5.1030">
    <property type="entry name" value="Preprotein translocase secy subunit"/>
    <property type="match status" value="1"/>
</dbReference>
<organism evidence="11 12">
    <name type="scientific">Microlunatus elymi</name>
    <dbReference type="NCBI Taxonomy" id="2596828"/>
    <lineage>
        <taxon>Bacteria</taxon>
        <taxon>Bacillati</taxon>
        <taxon>Actinomycetota</taxon>
        <taxon>Actinomycetes</taxon>
        <taxon>Propionibacteriales</taxon>
        <taxon>Propionibacteriaceae</taxon>
        <taxon>Microlunatus</taxon>
    </lineage>
</organism>
<dbReference type="GO" id="GO:0006605">
    <property type="term" value="P:protein targeting"/>
    <property type="evidence" value="ECO:0007669"/>
    <property type="project" value="UniProtKB-UniRule"/>
</dbReference>
<proteinExistence type="inferred from homology"/>
<keyword evidence="6 9" id="KW-1133">Transmembrane helix</keyword>
<dbReference type="PANTHER" id="PTHR33910:SF1">
    <property type="entry name" value="PROTEIN TRANSLOCASE SUBUNIT SECE"/>
    <property type="match status" value="1"/>
</dbReference>
<dbReference type="GO" id="GO:0009306">
    <property type="term" value="P:protein secretion"/>
    <property type="evidence" value="ECO:0007669"/>
    <property type="project" value="UniProtKB-UniRule"/>
</dbReference>
<keyword evidence="4 9" id="KW-0812">Transmembrane</keyword>
<comment type="subunit">
    <text evidence="9">Component of the Sec protein translocase complex. Heterotrimer consisting of SecY, SecE and SecG subunits. The heterotrimers can form oligomers, although 1 heterotrimer is thought to be able to translocate proteins. Interacts with the ribosome. Interacts with SecDF, and other proteins may be involved. Interacts with SecA.</text>
</comment>
<comment type="subcellular location">
    <subcellularLocation>
        <location evidence="9">Cell membrane</location>
        <topology evidence="9">Single-pass membrane protein</topology>
    </subcellularLocation>
    <subcellularLocation>
        <location evidence="1">Membrane</location>
    </subcellularLocation>
</comment>
<evidence type="ECO:0000256" key="4">
    <source>
        <dbReference type="ARBA" id="ARBA00022692"/>
    </source>
</evidence>
<feature type="region of interest" description="Disordered" evidence="10">
    <location>
        <begin position="1"/>
        <end position="49"/>
    </location>
</feature>
<comment type="similarity">
    <text evidence="9">Belongs to the SecE/SEC61-gamma family.</text>
</comment>
<keyword evidence="5 9" id="KW-0653">Protein transport</keyword>
<protein>
    <recommendedName>
        <fullName evidence="9">Protein translocase subunit SecE</fullName>
    </recommendedName>
</protein>
<dbReference type="GO" id="GO:0008320">
    <property type="term" value="F:protein transmembrane transporter activity"/>
    <property type="evidence" value="ECO:0007669"/>
    <property type="project" value="UniProtKB-UniRule"/>
</dbReference>
<name>A0A516Q5F4_9ACTN</name>
<dbReference type="PANTHER" id="PTHR33910">
    <property type="entry name" value="PROTEIN TRANSLOCASE SUBUNIT SECE"/>
    <property type="match status" value="1"/>
</dbReference>
<comment type="function">
    <text evidence="9">Essential subunit of the Sec protein translocation channel SecYEG. Clamps together the 2 halves of SecY. May contact the channel plug during translocation.</text>
</comment>
<feature type="compositionally biased region" description="Basic residues" evidence="10">
    <location>
        <begin position="1"/>
        <end position="10"/>
    </location>
</feature>
<evidence type="ECO:0000313" key="12">
    <source>
        <dbReference type="Proteomes" id="UP000319263"/>
    </source>
</evidence>
<accession>A0A516Q5F4</accession>
<keyword evidence="8 9" id="KW-0472">Membrane</keyword>
<reference evidence="11 12" key="1">
    <citation type="submission" date="2019-07" db="EMBL/GenBank/DDBJ databases">
        <title>Microlunatus dokdonensis sp. nov. isolated from the rhizospheric soil of the wild plant Elymus tsukushiensis.</title>
        <authorList>
            <person name="Ghim S.-Y."/>
            <person name="Hwang Y.-J."/>
            <person name="Son J.-S."/>
            <person name="Shin J.-H."/>
        </authorList>
    </citation>
    <scope>NUCLEOTIDE SEQUENCE [LARGE SCALE GENOMIC DNA]</scope>
    <source>
        <strain evidence="11 12">KUDC0627</strain>
    </source>
</reference>
<dbReference type="Pfam" id="PF00584">
    <property type="entry name" value="SecE"/>
    <property type="match status" value="1"/>
</dbReference>
<keyword evidence="7 9" id="KW-0811">Translocation</keyword>
<dbReference type="OrthoDB" id="9805743at2"/>
<evidence type="ECO:0000256" key="6">
    <source>
        <dbReference type="ARBA" id="ARBA00022989"/>
    </source>
</evidence>
<dbReference type="Proteomes" id="UP000319263">
    <property type="component" value="Chromosome"/>
</dbReference>
<keyword evidence="12" id="KW-1185">Reference proteome</keyword>
<dbReference type="NCBIfam" id="TIGR00964">
    <property type="entry name" value="secE_bact"/>
    <property type="match status" value="1"/>
</dbReference>
<dbReference type="GO" id="GO:0043952">
    <property type="term" value="P:protein transport by the Sec complex"/>
    <property type="evidence" value="ECO:0007669"/>
    <property type="project" value="UniProtKB-UniRule"/>
</dbReference>
<evidence type="ECO:0000256" key="3">
    <source>
        <dbReference type="ARBA" id="ARBA00022475"/>
    </source>
</evidence>
<evidence type="ECO:0000256" key="9">
    <source>
        <dbReference type="HAMAP-Rule" id="MF_00422"/>
    </source>
</evidence>
<dbReference type="AlphaFoldDB" id="A0A516Q5F4"/>
<evidence type="ECO:0000256" key="10">
    <source>
        <dbReference type="SAM" id="MobiDB-lite"/>
    </source>
</evidence>
<dbReference type="InterPro" id="IPR005807">
    <property type="entry name" value="SecE_bac"/>
</dbReference>
<dbReference type="KEGG" id="mik:FOE78_05735"/>
<evidence type="ECO:0000256" key="7">
    <source>
        <dbReference type="ARBA" id="ARBA00023010"/>
    </source>
</evidence>
<evidence type="ECO:0000256" key="8">
    <source>
        <dbReference type="ARBA" id="ARBA00023136"/>
    </source>
</evidence>
<evidence type="ECO:0000256" key="1">
    <source>
        <dbReference type="ARBA" id="ARBA00004370"/>
    </source>
</evidence>